<evidence type="ECO:0000259" key="1">
    <source>
        <dbReference type="PROSITE" id="PS51725"/>
    </source>
</evidence>
<dbReference type="InterPro" id="IPR007138">
    <property type="entry name" value="ABM_dom"/>
</dbReference>
<dbReference type="GO" id="GO:0004497">
    <property type="term" value="F:monooxygenase activity"/>
    <property type="evidence" value="ECO:0007669"/>
    <property type="project" value="UniProtKB-KW"/>
</dbReference>
<dbReference type="InterPro" id="IPR050744">
    <property type="entry name" value="AI-2_Isomerase_LsrG"/>
</dbReference>
<dbReference type="PROSITE" id="PS51725">
    <property type="entry name" value="ABM"/>
    <property type="match status" value="1"/>
</dbReference>
<name>A0A366KT21_9SPHI</name>
<keyword evidence="2" id="KW-0560">Oxidoreductase</keyword>
<protein>
    <submittedName>
        <fullName evidence="2">Antibiotic biosynthesis monooxygenase</fullName>
    </submittedName>
</protein>
<dbReference type="PANTHER" id="PTHR33336">
    <property type="entry name" value="QUINOL MONOOXYGENASE YGIN-RELATED"/>
    <property type="match status" value="1"/>
</dbReference>
<dbReference type="OrthoDB" id="964493at2"/>
<sequence>MNKQNIHVFAKWQVTAGEIDTVLDCLPELAEKSRAEAGNLYYKAYQDNTDPNIIMLNEAYADQEALNAHRNSSHYQDIVVAQIVPLLKNREVTLTHEL</sequence>
<dbReference type="Gene3D" id="3.30.70.100">
    <property type="match status" value="1"/>
</dbReference>
<reference evidence="2 3" key="1">
    <citation type="submission" date="2018-07" db="EMBL/GenBank/DDBJ databases">
        <title>A draft genome of a endophytic bacteria, a new species of Pedobacter.</title>
        <authorList>
            <person name="Zhang Z.D."/>
            <person name="Chen Z.J."/>
        </authorList>
    </citation>
    <scope>NUCLEOTIDE SEQUENCE [LARGE SCALE GENOMIC DNA]</scope>
    <source>
        <strain evidence="2 3">RS10</strain>
    </source>
</reference>
<dbReference type="Proteomes" id="UP000252081">
    <property type="component" value="Unassembled WGS sequence"/>
</dbReference>
<dbReference type="EMBL" id="QNQU01000018">
    <property type="protein sequence ID" value="RBQ03982.1"/>
    <property type="molecule type" value="Genomic_DNA"/>
</dbReference>
<accession>A0A366KT21</accession>
<gene>
    <name evidence="2" type="ORF">DRW42_19320</name>
</gene>
<keyword evidence="2" id="KW-0503">Monooxygenase</keyword>
<dbReference type="SUPFAM" id="SSF54909">
    <property type="entry name" value="Dimeric alpha+beta barrel"/>
    <property type="match status" value="1"/>
</dbReference>
<dbReference type="GO" id="GO:0005829">
    <property type="term" value="C:cytosol"/>
    <property type="evidence" value="ECO:0007669"/>
    <property type="project" value="TreeGrafter"/>
</dbReference>
<dbReference type="RefSeq" id="WP_113950478.1">
    <property type="nucleotide sequence ID" value="NZ_QNQU01000018.1"/>
</dbReference>
<dbReference type="InterPro" id="IPR011008">
    <property type="entry name" value="Dimeric_a/b-barrel"/>
</dbReference>
<dbReference type="PANTHER" id="PTHR33336:SF3">
    <property type="entry name" value="ABM DOMAIN-CONTAINING PROTEIN"/>
    <property type="match status" value="1"/>
</dbReference>
<keyword evidence="3" id="KW-1185">Reference proteome</keyword>
<organism evidence="2 3">
    <name type="scientific">Pedobacter miscanthi</name>
    <dbReference type="NCBI Taxonomy" id="2259170"/>
    <lineage>
        <taxon>Bacteria</taxon>
        <taxon>Pseudomonadati</taxon>
        <taxon>Bacteroidota</taxon>
        <taxon>Sphingobacteriia</taxon>
        <taxon>Sphingobacteriales</taxon>
        <taxon>Sphingobacteriaceae</taxon>
        <taxon>Pedobacter</taxon>
    </lineage>
</organism>
<dbReference type="AlphaFoldDB" id="A0A366KT21"/>
<evidence type="ECO:0000313" key="2">
    <source>
        <dbReference type="EMBL" id="RBQ03982.1"/>
    </source>
</evidence>
<evidence type="ECO:0000313" key="3">
    <source>
        <dbReference type="Proteomes" id="UP000252081"/>
    </source>
</evidence>
<dbReference type="Pfam" id="PF03992">
    <property type="entry name" value="ABM"/>
    <property type="match status" value="1"/>
</dbReference>
<feature type="domain" description="ABM" evidence="1">
    <location>
        <begin position="6"/>
        <end position="98"/>
    </location>
</feature>
<comment type="caution">
    <text evidence="2">The sequence shown here is derived from an EMBL/GenBank/DDBJ whole genome shotgun (WGS) entry which is preliminary data.</text>
</comment>
<proteinExistence type="predicted"/>